<dbReference type="InterPro" id="IPR036388">
    <property type="entry name" value="WH-like_DNA-bd_sf"/>
</dbReference>
<comment type="caution">
    <text evidence="8">The sequence shown here is derived from an EMBL/GenBank/DDBJ whole genome shotgun (WGS) entry which is preliminary data.</text>
</comment>
<evidence type="ECO:0000313" key="9">
    <source>
        <dbReference type="Proteomes" id="UP000660262"/>
    </source>
</evidence>
<dbReference type="PANTHER" id="PTHR12146">
    <property type="entry name" value="40S RIBOSOMAL PROTEIN S10"/>
    <property type="match status" value="1"/>
</dbReference>
<dbReference type="EMBL" id="BNJQ01000031">
    <property type="protein sequence ID" value="GHP10774.1"/>
    <property type="molecule type" value="Genomic_DNA"/>
</dbReference>
<dbReference type="Pfam" id="PF03501">
    <property type="entry name" value="S10_plectin"/>
    <property type="match status" value="1"/>
</dbReference>
<dbReference type="GO" id="GO:0022627">
    <property type="term" value="C:cytosolic small ribosomal subunit"/>
    <property type="evidence" value="ECO:0007669"/>
    <property type="project" value="TreeGrafter"/>
</dbReference>
<dbReference type="GO" id="GO:0003723">
    <property type="term" value="F:RNA binding"/>
    <property type="evidence" value="ECO:0007669"/>
    <property type="project" value="TreeGrafter"/>
</dbReference>
<evidence type="ECO:0000256" key="4">
    <source>
        <dbReference type="ARBA" id="ARBA00022980"/>
    </source>
</evidence>
<dbReference type="InterPro" id="IPR005326">
    <property type="entry name" value="Plectin_eS10_N"/>
</dbReference>
<gene>
    <name evidence="8" type="ORF">PPROV_000950500</name>
</gene>
<feature type="compositionally biased region" description="Gly residues" evidence="6">
    <location>
        <begin position="340"/>
        <end position="356"/>
    </location>
</feature>
<accession>A0A830HUA2</accession>
<dbReference type="InterPro" id="IPR037447">
    <property type="entry name" value="Ribosomal_eS10"/>
</dbReference>
<evidence type="ECO:0000256" key="2">
    <source>
        <dbReference type="ARBA" id="ARBA00007278"/>
    </source>
</evidence>
<feature type="domain" description="Plectin/eS10 N-terminal" evidence="7">
    <location>
        <begin position="240"/>
        <end position="330"/>
    </location>
</feature>
<comment type="similarity">
    <text evidence="2">Belongs to the eukaryotic ribosomal protein eS10 family.</text>
</comment>
<comment type="subcellular location">
    <subcellularLocation>
        <location evidence="1">Cytoplasm</location>
    </subcellularLocation>
</comment>
<dbReference type="GO" id="GO:0003735">
    <property type="term" value="F:structural constituent of ribosome"/>
    <property type="evidence" value="ECO:0007669"/>
    <property type="project" value="TreeGrafter"/>
</dbReference>
<keyword evidence="4" id="KW-0689">Ribosomal protein</keyword>
<dbReference type="OrthoDB" id="5211809at2759"/>
<feature type="region of interest" description="Disordered" evidence="6">
    <location>
        <begin position="327"/>
        <end position="379"/>
    </location>
</feature>
<sequence>MDVPHDDHHLGAPVRTLTAVPWQLLGGSLSQSMPTREANLLASASAHGASVADLLAAYATHASLTCRLRSAFHACMARAESANKRRRVGGGASSSSTSAPQPTTRAGDNAAWGAAIPLLAEALRTHGVYRGLLLDRIAKVLERAGTDAEELVRFSDVNASVAKDLAEEDGEDSKTAQRKKLIADVEAMVAERLAWLRGEVPEEGGDAGASSSLPSSDKFLPPPLAHLVEKRLAGRGDKVDNSNRTEVYKYLFREGVIYAKKDPNLPKHPEIDVPNLQVIKLLQSLTSRELVKEQYAWQHYYWYLKDEGIEYLREYLNLPEEIVPATLKKSTRPVERRPEGPGGRGPPGGRGGGFGRDSYRGGGDRGPPRGGFGRGAPPA</sequence>
<evidence type="ECO:0000256" key="5">
    <source>
        <dbReference type="ARBA" id="ARBA00023274"/>
    </source>
</evidence>
<evidence type="ECO:0000256" key="1">
    <source>
        <dbReference type="ARBA" id="ARBA00004496"/>
    </source>
</evidence>
<feature type="compositionally biased region" description="Basic and acidic residues" evidence="6">
    <location>
        <begin position="357"/>
        <end position="367"/>
    </location>
</feature>
<dbReference type="Proteomes" id="UP000660262">
    <property type="component" value="Unassembled WGS sequence"/>
</dbReference>
<keyword evidence="5" id="KW-0687">Ribonucleoprotein</keyword>
<dbReference type="PANTHER" id="PTHR12146:SF0">
    <property type="entry name" value="RIBOSOMAL PROTEIN S10"/>
    <property type="match status" value="1"/>
</dbReference>
<feature type="region of interest" description="Disordered" evidence="6">
    <location>
        <begin position="83"/>
        <end position="107"/>
    </location>
</feature>
<name>A0A830HUA2_9CHLO</name>
<dbReference type="FunFam" id="1.10.10.10:FF:000025">
    <property type="entry name" value="40S ribosomal protein S10"/>
    <property type="match status" value="1"/>
</dbReference>
<organism evidence="8 9">
    <name type="scientific">Pycnococcus provasolii</name>
    <dbReference type="NCBI Taxonomy" id="41880"/>
    <lineage>
        <taxon>Eukaryota</taxon>
        <taxon>Viridiplantae</taxon>
        <taxon>Chlorophyta</taxon>
        <taxon>Pseudoscourfieldiophyceae</taxon>
        <taxon>Pseudoscourfieldiales</taxon>
        <taxon>Pycnococcaceae</taxon>
        <taxon>Pycnococcus</taxon>
    </lineage>
</organism>
<feature type="compositionally biased region" description="Low complexity" evidence="6">
    <location>
        <begin position="93"/>
        <end position="106"/>
    </location>
</feature>
<proteinExistence type="inferred from homology"/>
<reference evidence="8" key="1">
    <citation type="submission" date="2020-10" db="EMBL/GenBank/DDBJ databases">
        <title>Unveiling of a novel bifunctional photoreceptor, Dualchrome1, isolated from a cosmopolitan green alga.</title>
        <authorList>
            <person name="Suzuki S."/>
            <person name="Kawachi M."/>
        </authorList>
    </citation>
    <scope>NUCLEOTIDE SEQUENCE</scope>
    <source>
        <strain evidence="8">NIES 2893</strain>
    </source>
</reference>
<evidence type="ECO:0000256" key="6">
    <source>
        <dbReference type="SAM" id="MobiDB-lite"/>
    </source>
</evidence>
<evidence type="ECO:0000256" key="3">
    <source>
        <dbReference type="ARBA" id="ARBA00022490"/>
    </source>
</evidence>
<keyword evidence="9" id="KW-1185">Reference proteome</keyword>
<dbReference type="Gene3D" id="1.10.10.10">
    <property type="entry name" value="Winged helix-like DNA-binding domain superfamily/Winged helix DNA-binding domain"/>
    <property type="match status" value="1"/>
</dbReference>
<dbReference type="AlphaFoldDB" id="A0A830HUA2"/>
<keyword evidence="3" id="KW-0963">Cytoplasm</keyword>
<evidence type="ECO:0000259" key="7">
    <source>
        <dbReference type="Pfam" id="PF03501"/>
    </source>
</evidence>
<evidence type="ECO:0000313" key="8">
    <source>
        <dbReference type="EMBL" id="GHP10774.1"/>
    </source>
</evidence>
<protein>
    <submittedName>
        <fullName evidence="8">Ribosomal 40S subunit protein S10A</fullName>
    </submittedName>
</protein>
<feature type="compositionally biased region" description="Gly residues" evidence="6">
    <location>
        <begin position="368"/>
        <end position="379"/>
    </location>
</feature>